<evidence type="ECO:0000313" key="2">
    <source>
        <dbReference type="EMBL" id="SDG30750.1"/>
    </source>
</evidence>
<feature type="signal peptide" evidence="1">
    <location>
        <begin position="1"/>
        <end position="20"/>
    </location>
</feature>
<dbReference type="Pfam" id="PF06347">
    <property type="entry name" value="SH3_4"/>
    <property type="match status" value="2"/>
</dbReference>
<dbReference type="Gene3D" id="2.30.30.40">
    <property type="entry name" value="SH3 Domains"/>
    <property type="match status" value="1"/>
</dbReference>
<evidence type="ECO:0000256" key="1">
    <source>
        <dbReference type="SAM" id="SignalP"/>
    </source>
</evidence>
<reference evidence="2 3" key="1">
    <citation type="submission" date="2016-10" db="EMBL/GenBank/DDBJ databases">
        <authorList>
            <person name="Varghese N."/>
            <person name="Submissions S."/>
        </authorList>
    </citation>
    <scope>NUCLEOTIDE SEQUENCE [LARGE SCALE GENOMIC DNA]</scope>
    <source>
        <strain evidence="2 3">DSM 18839</strain>
    </source>
</reference>
<keyword evidence="1" id="KW-0732">Signal</keyword>
<gene>
    <name evidence="2" type="ORF">SAMN05660686_03969</name>
</gene>
<dbReference type="Proteomes" id="UP000198615">
    <property type="component" value="Unassembled WGS sequence"/>
</dbReference>
<name>A0A8G2BKX3_9PROT</name>
<dbReference type="InterPro" id="IPR010466">
    <property type="entry name" value="DUF1058"/>
</dbReference>
<sequence length="173" mass="19067">MRAFVLLLVALLAAPAAAGAQSGASRSAMTSVGTETGLPIPRFVTLRAREVNVRTGPGVRYPIDWVFQRPNLPVEVVAEFDTWRKIRDFEGTEGWVHQSMLSGRRTVIVITAVRLLRSEPAESSPPMARLEPGVIAWLEACRADWCEVEVAGIDGWLRRGDVWGVRADESVEE</sequence>
<keyword evidence="3" id="KW-1185">Reference proteome</keyword>
<protein>
    <submittedName>
        <fullName evidence="2">SH3-like domain-containing protein</fullName>
    </submittedName>
</protein>
<proteinExistence type="predicted"/>
<accession>A0A8G2BKX3</accession>
<organism evidence="2 3">
    <name type="scientific">Thalassobaculum litoreum DSM 18839</name>
    <dbReference type="NCBI Taxonomy" id="1123362"/>
    <lineage>
        <taxon>Bacteria</taxon>
        <taxon>Pseudomonadati</taxon>
        <taxon>Pseudomonadota</taxon>
        <taxon>Alphaproteobacteria</taxon>
        <taxon>Rhodospirillales</taxon>
        <taxon>Thalassobaculaceae</taxon>
        <taxon>Thalassobaculum</taxon>
    </lineage>
</organism>
<dbReference type="EMBL" id="FNBW01000014">
    <property type="protein sequence ID" value="SDG30750.1"/>
    <property type="molecule type" value="Genomic_DNA"/>
</dbReference>
<dbReference type="AlphaFoldDB" id="A0A8G2BKX3"/>
<dbReference type="OrthoDB" id="9810773at2"/>
<dbReference type="RefSeq" id="WP_028795904.1">
    <property type="nucleotide sequence ID" value="NZ_FNBW01000014.1"/>
</dbReference>
<comment type="caution">
    <text evidence="2">The sequence shown here is derived from an EMBL/GenBank/DDBJ whole genome shotgun (WGS) entry which is preliminary data.</text>
</comment>
<evidence type="ECO:0000313" key="3">
    <source>
        <dbReference type="Proteomes" id="UP000198615"/>
    </source>
</evidence>
<feature type="chain" id="PRO_5034848527" evidence="1">
    <location>
        <begin position="21"/>
        <end position="173"/>
    </location>
</feature>